<gene>
    <name evidence="3" type="ORF">SAMN06295900_105402</name>
</gene>
<dbReference type="Gene3D" id="3.30.470.20">
    <property type="entry name" value="ATP-grasp fold, B domain"/>
    <property type="match status" value="1"/>
</dbReference>
<evidence type="ECO:0000256" key="1">
    <source>
        <dbReference type="PROSITE-ProRule" id="PRU00409"/>
    </source>
</evidence>
<dbReference type="GO" id="GO:0005524">
    <property type="term" value="F:ATP binding"/>
    <property type="evidence" value="ECO:0007669"/>
    <property type="project" value="UniProtKB-UniRule"/>
</dbReference>
<keyword evidence="4" id="KW-1185">Reference proteome</keyword>
<dbReference type="Gene3D" id="3.40.50.20">
    <property type="match status" value="1"/>
</dbReference>
<evidence type="ECO:0000259" key="2">
    <source>
        <dbReference type="PROSITE" id="PS50975"/>
    </source>
</evidence>
<feature type="domain" description="ATP-grasp" evidence="2">
    <location>
        <begin position="130"/>
        <end position="311"/>
    </location>
</feature>
<accession>A0A1X7EH61</accession>
<dbReference type="GO" id="GO:0046872">
    <property type="term" value="F:metal ion binding"/>
    <property type="evidence" value="ECO:0007669"/>
    <property type="project" value="InterPro"/>
</dbReference>
<protein>
    <recommendedName>
        <fullName evidence="2">ATP-grasp domain-containing protein</fullName>
    </recommendedName>
</protein>
<dbReference type="AlphaFoldDB" id="A0A1X7EH61"/>
<organism evidence="3 4">
    <name type="scientific">Trinickia caryophylli</name>
    <name type="common">Paraburkholderia caryophylli</name>
    <dbReference type="NCBI Taxonomy" id="28094"/>
    <lineage>
        <taxon>Bacteria</taxon>
        <taxon>Pseudomonadati</taxon>
        <taxon>Pseudomonadota</taxon>
        <taxon>Betaproteobacteria</taxon>
        <taxon>Burkholderiales</taxon>
        <taxon>Burkholderiaceae</taxon>
        <taxon>Trinickia</taxon>
    </lineage>
</organism>
<sequence length="397" mass="43849">MQLAGGRKKPTMKRNALILGARAPAALDHARRFAHQGWNVAIADSIPCLISGASHAVGTALRIASPRHAPAQFVADLSRACVDLAIDLIVPTCEEVFFVSRYRHLLPREVRVLADGFDKLRDIHSKWCFLSLARDCGAHVPESALVGSIEQARQWAGTKPIVLKPEFSRFGVHVRLYRDGIPHDAPALAPLGNWVAQAYVQGIEFCSYSVADKGRLVAHSLYRPSWRMHRSSSFYFEPASIDAVREFVTRFARRIDFTGQLSFDWIQHPTGEVSVLECNPRATSGCHLFSLDDPLPAALEGTLGVCVEPVSPSPRMVGAVMLSAGLIDAVRRRDVRRWMRDYRRATDVIAVAGDRRPLGGAVLDLASYARLALAQRCNMREAATQDIEWDGQALPDL</sequence>
<name>A0A1X7EH61_TRICW</name>
<keyword evidence="1" id="KW-0067">ATP-binding</keyword>
<reference evidence="4" key="1">
    <citation type="submission" date="2017-04" db="EMBL/GenBank/DDBJ databases">
        <authorList>
            <person name="Varghese N."/>
            <person name="Submissions S."/>
        </authorList>
    </citation>
    <scope>NUCLEOTIDE SEQUENCE [LARGE SCALE GENOMIC DNA]</scope>
    <source>
        <strain evidence="4">Ballard 720</strain>
    </source>
</reference>
<evidence type="ECO:0000313" key="3">
    <source>
        <dbReference type="EMBL" id="SMF33888.1"/>
    </source>
</evidence>
<dbReference type="PROSITE" id="PS50975">
    <property type="entry name" value="ATP_GRASP"/>
    <property type="match status" value="1"/>
</dbReference>
<dbReference type="SUPFAM" id="SSF56059">
    <property type="entry name" value="Glutathione synthetase ATP-binding domain-like"/>
    <property type="match status" value="1"/>
</dbReference>
<keyword evidence="1" id="KW-0547">Nucleotide-binding</keyword>
<dbReference type="STRING" id="28094.SAMN06295900_105402"/>
<dbReference type="InterPro" id="IPR011761">
    <property type="entry name" value="ATP-grasp"/>
</dbReference>
<dbReference type="Proteomes" id="UP000192911">
    <property type="component" value="Unassembled WGS sequence"/>
</dbReference>
<evidence type="ECO:0000313" key="4">
    <source>
        <dbReference type="Proteomes" id="UP000192911"/>
    </source>
</evidence>
<proteinExistence type="predicted"/>
<dbReference type="EMBL" id="FXAH01000005">
    <property type="protein sequence ID" value="SMF33888.1"/>
    <property type="molecule type" value="Genomic_DNA"/>
</dbReference>